<dbReference type="Gene3D" id="2.40.50.140">
    <property type="entry name" value="Nucleic acid-binding proteins"/>
    <property type="match status" value="1"/>
</dbReference>
<dbReference type="GeneID" id="20232448"/>
<dbReference type="GO" id="GO:0006421">
    <property type="term" value="P:asparaginyl-tRNA aminoacylation"/>
    <property type="evidence" value="ECO:0007669"/>
    <property type="project" value="InterPro"/>
</dbReference>
<dbReference type="GO" id="GO:0003676">
    <property type="term" value="F:nucleic acid binding"/>
    <property type="evidence" value="ECO:0007669"/>
    <property type="project" value="InterPro"/>
</dbReference>
<dbReference type="PRINTS" id="PR01042">
    <property type="entry name" value="TRNASYNTHASP"/>
</dbReference>
<dbReference type="AlphaFoldDB" id="V4A8A6"/>
<evidence type="ECO:0000256" key="5">
    <source>
        <dbReference type="ARBA" id="ARBA00022840"/>
    </source>
</evidence>
<dbReference type="HOGENOM" id="CLU_004553_2_0_1"/>
<evidence type="ECO:0000259" key="8">
    <source>
        <dbReference type="PROSITE" id="PS50862"/>
    </source>
</evidence>
<dbReference type="KEGG" id="lgi:LOTGIDRAFT_125127"/>
<dbReference type="STRING" id="225164.V4A8A6"/>
<comment type="similarity">
    <text evidence="1">Belongs to the class-II aminoacyl-tRNA synthetase family.</text>
</comment>
<dbReference type="NCBIfam" id="TIGR00457">
    <property type="entry name" value="asnS"/>
    <property type="match status" value="1"/>
</dbReference>
<accession>V4A8A6</accession>
<dbReference type="InterPro" id="IPR004522">
    <property type="entry name" value="Asn-tRNA-ligase"/>
</dbReference>
<dbReference type="CTD" id="20232448"/>
<dbReference type="PROSITE" id="PS50862">
    <property type="entry name" value="AA_TRNA_LIGASE_II"/>
    <property type="match status" value="1"/>
</dbReference>
<dbReference type="CDD" id="cd00776">
    <property type="entry name" value="AsxRS_core"/>
    <property type="match status" value="1"/>
</dbReference>
<dbReference type="PANTHER" id="PTHR22594:SF34">
    <property type="entry name" value="ASPARAGINE--TRNA LIGASE, MITOCHONDRIAL-RELATED"/>
    <property type="match status" value="1"/>
</dbReference>
<evidence type="ECO:0000313" key="10">
    <source>
        <dbReference type="Proteomes" id="UP000030746"/>
    </source>
</evidence>
<evidence type="ECO:0000256" key="6">
    <source>
        <dbReference type="ARBA" id="ARBA00022917"/>
    </source>
</evidence>
<keyword evidence="6" id="KW-0648">Protein biosynthesis</keyword>
<dbReference type="RefSeq" id="XP_009059874.1">
    <property type="nucleotide sequence ID" value="XM_009061626.1"/>
</dbReference>
<proteinExistence type="inferred from homology"/>
<sequence>MCYILQGWVKSIRKSTDVVFLHVCDGTSLEPLQIVIDKTTSCSHLTYGCCVKVKGQIVESIGQNQKLELVAETIDVIGECDVKIFPFQQRTHHTLDYDRNHLHLRPKTKTHSSLLRVRNTASMAVHQYYQDKGYCFVHTPILTTNDCEGAGEVFQIQPMKKSEKEEFFRCPTFLTVSGQLHLEIITGGLNKAYNFGPTFRAENSKGRHHLAEFYMIEAELCFLDGLDQLMEVMEDMIKTITSSILTTSHSDVEYFYEYIAPNQHKTLIDKVLNSKFERMRYTEAVDLLQKNRQKFKVDIKWGDDLSKEHEKFITKKLDCPVFITDYPATLKPFYARANEDGKTVAAVDLLVPEVGELIGGSLREERLKFMDEKLKSLKLSEEYQWYLDLRRYGTNPHGGYGLGFERYLQFLLGVSNIRDVIPFPRSSSHCQL</sequence>
<dbReference type="Pfam" id="PF00152">
    <property type="entry name" value="tRNA-synt_2"/>
    <property type="match status" value="1"/>
</dbReference>
<keyword evidence="5" id="KW-0067">ATP-binding</keyword>
<dbReference type="InterPro" id="IPR006195">
    <property type="entry name" value="aa-tRNA-synth_II"/>
</dbReference>
<name>V4A8A6_LOTGI</name>
<feature type="domain" description="Aminoacyl-transfer RNA synthetases class-II family profile" evidence="8">
    <location>
        <begin position="115"/>
        <end position="422"/>
    </location>
</feature>
<dbReference type="PANTHER" id="PTHR22594">
    <property type="entry name" value="ASPARTYL/LYSYL-TRNA SYNTHETASE"/>
    <property type="match status" value="1"/>
</dbReference>
<dbReference type="SUPFAM" id="SSF50249">
    <property type="entry name" value="Nucleic acid-binding proteins"/>
    <property type="match status" value="1"/>
</dbReference>
<dbReference type="InterPro" id="IPR002312">
    <property type="entry name" value="Asp/Asn-tRNA-synth_IIb"/>
</dbReference>
<dbReference type="EMBL" id="KB202591">
    <property type="protein sequence ID" value="ESO89516.1"/>
    <property type="molecule type" value="Genomic_DNA"/>
</dbReference>
<dbReference type="OMA" id="PEMAFYD"/>
<gene>
    <name evidence="9" type="ORF">LOTGIDRAFT_125127</name>
</gene>
<dbReference type="NCBIfam" id="NF003037">
    <property type="entry name" value="PRK03932.1"/>
    <property type="match status" value="1"/>
</dbReference>
<evidence type="ECO:0000256" key="1">
    <source>
        <dbReference type="ARBA" id="ARBA00008226"/>
    </source>
</evidence>
<evidence type="ECO:0000256" key="2">
    <source>
        <dbReference type="ARBA" id="ARBA00012816"/>
    </source>
</evidence>
<dbReference type="InterPro" id="IPR004365">
    <property type="entry name" value="NA-bd_OB_tRNA"/>
</dbReference>
<keyword evidence="4" id="KW-0547">Nucleotide-binding</keyword>
<dbReference type="Proteomes" id="UP000030746">
    <property type="component" value="Unassembled WGS sequence"/>
</dbReference>
<dbReference type="InterPro" id="IPR045864">
    <property type="entry name" value="aa-tRNA-synth_II/BPL/LPL"/>
</dbReference>
<dbReference type="SUPFAM" id="SSF55681">
    <property type="entry name" value="Class II aaRS and biotin synthetases"/>
    <property type="match status" value="1"/>
</dbReference>
<dbReference type="CDD" id="cd04318">
    <property type="entry name" value="EcAsnRS_like_N"/>
    <property type="match status" value="1"/>
</dbReference>
<dbReference type="InterPro" id="IPR004364">
    <property type="entry name" value="Aa-tRNA-synt_II"/>
</dbReference>
<evidence type="ECO:0000313" key="9">
    <source>
        <dbReference type="EMBL" id="ESO89516.1"/>
    </source>
</evidence>
<dbReference type="GO" id="GO:0004816">
    <property type="term" value="F:asparagine-tRNA ligase activity"/>
    <property type="evidence" value="ECO:0007669"/>
    <property type="project" value="UniProtKB-EC"/>
</dbReference>
<dbReference type="FunFam" id="3.30.930.10:FF:000016">
    <property type="entry name" value="Asparagine--tRNA ligase"/>
    <property type="match status" value="1"/>
</dbReference>
<organism evidence="9 10">
    <name type="scientific">Lottia gigantea</name>
    <name type="common">Giant owl limpet</name>
    <dbReference type="NCBI Taxonomy" id="225164"/>
    <lineage>
        <taxon>Eukaryota</taxon>
        <taxon>Metazoa</taxon>
        <taxon>Spiralia</taxon>
        <taxon>Lophotrochozoa</taxon>
        <taxon>Mollusca</taxon>
        <taxon>Gastropoda</taxon>
        <taxon>Patellogastropoda</taxon>
        <taxon>Lottioidea</taxon>
        <taxon>Lottiidae</taxon>
        <taxon>Lottia</taxon>
    </lineage>
</organism>
<dbReference type="Gene3D" id="3.30.930.10">
    <property type="entry name" value="Bira Bifunctional Protein, Domain 2"/>
    <property type="match status" value="1"/>
</dbReference>
<protein>
    <recommendedName>
        <fullName evidence="2">asparagine--tRNA ligase</fullName>
        <ecNumber evidence="2">6.1.1.22</ecNumber>
    </recommendedName>
</protein>
<dbReference type="GO" id="GO:0005524">
    <property type="term" value="F:ATP binding"/>
    <property type="evidence" value="ECO:0007669"/>
    <property type="project" value="UniProtKB-KW"/>
</dbReference>
<keyword evidence="10" id="KW-1185">Reference proteome</keyword>
<keyword evidence="3" id="KW-0436">Ligase</keyword>
<keyword evidence="7" id="KW-0030">Aminoacyl-tRNA synthetase</keyword>
<dbReference type="Pfam" id="PF01336">
    <property type="entry name" value="tRNA_anti-codon"/>
    <property type="match status" value="1"/>
</dbReference>
<dbReference type="EC" id="6.1.1.22" evidence="2"/>
<dbReference type="OrthoDB" id="1931232at2759"/>
<evidence type="ECO:0000256" key="4">
    <source>
        <dbReference type="ARBA" id="ARBA00022741"/>
    </source>
</evidence>
<evidence type="ECO:0000256" key="3">
    <source>
        <dbReference type="ARBA" id="ARBA00022598"/>
    </source>
</evidence>
<reference evidence="9 10" key="1">
    <citation type="journal article" date="2013" name="Nature">
        <title>Insights into bilaterian evolution from three spiralian genomes.</title>
        <authorList>
            <person name="Simakov O."/>
            <person name="Marletaz F."/>
            <person name="Cho S.J."/>
            <person name="Edsinger-Gonzales E."/>
            <person name="Havlak P."/>
            <person name="Hellsten U."/>
            <person name="Kuo D.H."/>
            <person name="Larsson T."/>
            <person name="Lv J."/>
            <person name="Arendt D."/>
            <person name="Savage R."/>
            <person name="Osoegawa K."/>
            <person name="de Jong P."/>
            <person name="Grimwood J."/>
            <person name="Chapman J.A."/>
            <person name="Shapiro H."/>
            <person name="Aerts A."/>
            <person name="Otillar R.P."/>
            <person name="Terry A.Y."/>
            <person name="Boore J.L."/>
            <person name="Grigoriev I.V."/>
            <person name="Lindberg D.R."/>
            <person name="Seaver E.C."/>
            <person name="Weisblat D.A."/>
            <person name="Putnam N.H."/>
            <person name="Rokhsar D.S."/>
        </authorList>
    </citation>
    <scope>NUCLEOTIDE SEQUENCE [LARGE SCALE GENOMIC DNA]</scope>
</reference>
<evidence type="ECO:0000256" key="7">
    <source>
        <dbReference type="ARBA" id="ARBA00023146"/>
    </source>
</evidence>
<dbReference type="InterPro" id="IPR012340">
    <property type="entry name" value="NA-bd_OB-fold"/>
</dbReference>
<dbReference type="GO" id="GO:0005739">
    <property type="term" value="C:mitochondrion"/>
    <property type="evidence" value="ECO:0007669"/>
    <property type="project" value="TreeGrafter"/>
</dbReference>